<name>A0A1R1QCV7_9BACI</name>
<dbReference type="EMBL" id="QSND01000002">
    <property type="protein sequence ID" value="KAA6450678.1"/>
    <property type="molecule type" value="Genomic_DNA"/>
</dbReference>
<evidence type="ECO:0000313" key="1">
    <source>
        <dbReference type="EMBL" id="KAA6450678.1"/>
    </source>
</evidence>
<evidence type="ECO:0000313" key="2">
    <source>
        <dbReference type="EMBL" id="OMI00903.1"/>
    </source>
</evidence>
<sequence length="62" mass="7580">MKFEVVFWFDNENIRTAKVIAESEKALIKELQECEHWYEFEDGKRIVNVNMRLVTQFDVKKR</sequence>
<evidence type="ECO:0000313" key="3">
    <source>
        <dbReference type="Proteomes" id="UP000187367"/>
    </source>
</evidence>
<comment type="caution">
    <text evidence="2">The sequence shown here is derived from an EMBL/GenBank/DDBJ whole genome shotgun (WGS) entry which is preliminary data.</text>
</comment>
<dbReference type="AlphaFoldDB" id="A0A1R1QCV7"/>
<dbReference type="EMBL" id="MTJL01000037">
    <property type="protein sequence ID" value="OMI00903.1"/>
    <property type="molecule type" value="Genomic_DNA"/>
</dbReference>
<reference evidence="1 4" key="2">
    <citation type="submission" date="2018-08" db="EMBL/GenBank/DDBJ databases">
        <title>Bacillus phenotypic plasticity.</title>
        <authorList>
            <person name="Hurtado E."/>
        </authorList>
    </citation>
    <scope>NUCLEOTIDE SEQUENCE [LARGE SCALE GENOMIC DNA]</scope>
    <source>
        <strain evidence="1 4">427</strain>
    </source>
</reference>
<accession>A0A1R1S077</accession>
<keyword evidence="3" id="KW-1185">Reference proteome</keyword>
<organism evidence="2 3">
    <name type="scientific">Bacillus swezeyi</name>
    <dbReference type="NCBI Taxonomy" id="1925020"/>
    <lineage>
        <taxon>Bacteria</taxon>
        <taxon>Bacillati</taxon>
        <taxon>Bacillota</taxon>
        <taxon>Bacilli</taxon>
        <taxon>Bacillales</taxon>
        <taxon>Bacillaceae</taxon>
        <taxon>Bacillus</taxon>
    </lineage>
</organism>
<protein>
    <submittedName>
        <fullName evidence="2">Uncharacterized protein</fullName>
    </submittedName>
</protein>
<dbReference type="Proteomes" id="UP000187367">
    <property type="component" value="Unassembled WGS sequence"/>
</dbReference>
<dbReference type="RefSeq" id="WP_076760844.1">
    <property type="nucleotide sequence ID" value="NZ_CM125431.1"/>
</dbReference>
<accession>A0A1R1QCV7</accession>
<reference evidence="2 3" key="1">
    <citation type="submission" date="2017-01" db="EMBL/GenBank/DDBJ databases">
        <title>Bacillus phylogenomics.</title>
        <authorList>
            <person name="Dunlap C."/>
        </authorList>
    </citation>
    <scope>NUCLEOTIDE SEQUENCE [LARGE SCALE GENOMIC DNA]</scope>
    <source>
        <strain evidence="2 3">NRRL B-41282</strain>
    </source>
</reference>
<gene>
    <name evidence="2" type="ORF">BW143_17955</name>
    <name evidence="1" type="ORF">DX927_07395</name>
</gene>
<dbReference type="OrthoDB" id="2900594at2"/>
<dbReference type="Proteomes" id="UP000324326">
    <property type="component" value="Unassembled WGS sequence"/>
</dbReference>
<evidence type="ECO:0000313" key="4">
    <source>
        <dbReference type="Proteomes" id="UP000324326"/>
    </source>
</evidence>
<proteinExistence type="predicted"/>